<accession>A0A368NXX9</accession>
<dbReference type="Proteomes" id="UP000436911">
    <property type="component" value="Unassembled WGS sequence"/>
</dbReference>
<evidence type="ECO:0000313" key="2">
    <source>
        <dbReference type="Proteomes" id="UP000436911"/>
    </source>
</evidence>
<reference evidence="1 2" key="1">
    <citation type="submission" date="2018-08" db="EMBL/GenBank/DDBJ databases">
        <title>Genome sequencing of Agrobacterium vitis strain ICMP 10754.</title>
        <authorList>
            <person name="Visnovsky S.B."/>
            <person name="Pitman A.R."/>
        </authorList>
    </citation>
    <scope>NUCLEOTIDE SEQUENCE [LARGE SCALE GENOMIC DNA]</scope>
    <source>
        <strain evidence="1 2">ICMP 10754</strain>
    </source>
</reference>
<sequence>MHKNKHRERCCDSMNSKAALSEYALSMTIAFHLDRRERDSSHSDGSTTADLARMTAPHKINCARRRRFHIQADMAVVLVNVAQAKQGILDLLTCFVAWAYFAA</sequence>
<comment type="caution">
    <text evidence="1">The sequence shown here is derived from an EMBL/GenBank/DDBJ whole genome shotgun (WGS) entry which is preliminary data.</text>
</comment>
<protein>
    <submittedName>
        <fullName evidence="1">Uncharacterized protein</fullName>
    </submittedName>
</protein>
<proteinExistence type="predicted"/>
<name>A0A368NXX9_AGRVI</name>
<gene>
    <name evidence="1" type="ORF">DXT89_00420</name>
</gene>
<dbReference type="EMBL" id="QUSG01000001">
    <property type="protein sequence ID" value="KAA3531887.1"/>
    <property type="molecule type" value="Genomic_DNA"/>
</dbReference>
<evidence type="ECO:0000313" key="1">
    <source>
        <dbReference type="EMBL" id="KAA3531887.1"/>
    </source>
</evidence>
<dbReference type="AlphaFoldDB" id="A0A368NXX9"/>
<organism evidence="1 2">
    <name type="scientific">Agrobacterium vitis</name>
    <name type="common">Rhizobium vitis</name>
    <dbReference type="NCBI Taxonomy" id="373"/>
    <lineage>
        <taxon>Bacteria</taxon>
        <taxon>Pseudomonadati</taxon>
        <taxon>Pseudomonadota</taxon>
        <taxon>Alphaproteobacteria</taxon>
        <taxon>Hyphomicrobiales</taxon>
        <taxon>Rhizobiaceae</taxon>
        <taxon>Rhizobium/Agrobacterium group</taxon>
        <taxon>Agrobacterium</taxon>
    </lineage>
</organism>